<organism evidence="1 2">
    <name type="scientific">Trichuris muris</name>
    <name type="common">Mouse whipworm</name>
    <dbReference type="NCBI Taxonomy" id="70415"/>
    <lineage>
        <taxon>Eukaryota</taxon>
        <taxon>Metazoa</taxon>
        <taxon>Ecdysozoa</taxon>
        <taxon>Nematoda</taxon>
        <taxon>Enoplea</taxon>
        <taxon>Dorylaimia</taxon>
        <taxon>Trichinellida</taxon>
        <taxon>Trichuridae</taxon>
        <taxon>Trichuris</taxon>
    </lineage>
</organism>
<dbReference type="WBParaSite" id="TMUE_1000002879.1">
    <property type="protein sequence ID" value="TMUE_1000002879.1"/>
    <property type="gene ID" value="WBGene00287432"/>
</dbReference>
<evidence type="ECO:0000313" key="1">
    <source>
        <dbReference type="Proteomes" id="UP000046395"/>
    </source>
</evidence>
<reference evidence="2" key="1">
    <citation type="submission" date="2019-12" db="UniProtKB">
        <authorList>
            <consortium name="WormBaseParasite"/>
        </authorList>
    </citation>
    <scope>IDENTIFICATION</scope>
</reference>
<accession>A0A5S6Q6Q5</accession>
<sequence>MVELFRNAFNYLTSSNEKQDNEFLGRVIVLGSKRLLVRRLLAEVISRWPCALWRRERLATHICAPYGHEKRGRRRPPRERGCVREDLPGSVGAWAVTHGNRTPREVRRAIWSSWELYRGTMDASEAGGSIDLKLIPQFDGSSGQYIVEWLQNVELICAVTAQQGEYNDQSVAMRPLKEGAPSDPHLCP</sequence>
<dbReference type="AlphaFoldDB" id="A0A5S6Q6Q5"/>
<name>A0A5S6Q6Q5_TRIMR</name>
<keyword evidence="1" id="KW-1185">Reference proteome</keyword>
<protein>
    <submittedName>
        <fullName evidence="2">Uncharacterized protein</fullName>
    </submittedName>
</protein>
<proteinExistence type="predicted"/>
<evidence type="ECO:0000313" key="2">
    <source>
        <dbReference type="WBParaSite" id="TMUE_1000002879.1"/>
    </source>
</evidence>
<dbReference type="Proteomes" id="UP000046395">
    <property type="component" value="Unassembled WGS sequence"/>
</dbReference>